<protein>
    <submittedName>
        <fullName evidence="1">Uncharacterized protein</fullName>
    </submittedName>
</protein>
<organism evidence="1 2">
    <name type="scientific">Ferrimonas aestuarii</name>
    <dbReference type="NCBI Taxonomy" id="2569539"/>
    <lineage>
        <taxon>Bacteria</taxon>
        <taxon>Pseudomonadati</taxon>
        <taxon>Pseudomonadota</taxon>
        <taxon>Gammaproteobacteria</taxon>
        <taxon>Alteromonadales</taxon>
        <taxon>Ferrimonadaceae</taxon>
        <taxon>Ferrimonas</taxon>
    </lineage>
</organism>
<gene>
    <name evidence="1" type="ORF">FCL42_01610</name>
</gene>
<dbReference type="AlphaFoldDB" id="A0A4V5NZ26"/>
<dbReference type="EMBL" id="SWCJ01000001">
    <property type="protein sequence ID" value="TKB58468.1"/>
    <property type="molecule type" value="Genomic_DNA"/>
</dbReference>
<proteinExistence type="predicted"/>
<evidence type="ECO:0000313" key="1">
    <source>
        <dbReference type="EMBL" id="TKB58468.1"/>
    </source>
</evidence>
<dbReference type="RefSeq" id="WP_136861616.1">
    <property type="nucleotide sequence ID" value="NZ_SWCJ01000001.1"/>
</dbReference>
<dbReference type="OrthoDB" id="8595161at2"/>
<reference evidence="1 2" key="1">
    <citation type="submission" date="2019-04" db="EMBL/GenBank/DDBJ databases">
        <authorList>
            <person name="Hwang J.C."/>
        </authorList>
    </citation>
    <scope>NUCLEOTIDE SEQUENCE [LARGE SCALE GENOMIC DNA]</scope>
    <source>
        <strain evidence="1 2">IMCC35002</strain>
    </source>
</reference>
<sequence>MALRNYVFMMIGKGYRPPQVATLQSEFFRTTVICVEDIDLACEEAAKLKGSDTQLIELCGAFKGEMVDKIIDAVDGTIGVGNMSMRDSERAKLMQAIG</sequence>
<dbReference type="InterPro" id="IPR045441">
    <property type="entry name" value="DUF6506"/>
</dbReference>
<keyword evidence="2" id="KW-1185">Reference proteome</keyword>
<comment type="caution">
    <text evidence="1">The sequence shown here is derived from an EMBL/GenBank/DDBJ whole genome shotgun (WGS) entry which is preliminary data.</text>
</comment>
<dbReference type="Pfam" id="PF20116">
    <property type="entry name" value="DUF6506"/>
    <property type="match status" value="1"/>
</dbReference>
<evidence type="ECO:0000313" key="2">
    <source>
        <dbReference type="Proteomes" id="UP000305675"/>
    </source>
</evidence>
<name>A0A4V5NZ26_9GAMM</name>
<accession>A0A4V5NZ26</accession>
<dbReference type="Proteomes" id="UP000305675">
    <property type="component" value="Unassembled WGS sequence"/>
</dbReference>